<keyword evidence="6 7" id="KW-0472">Membrane</keyword>
<dbReference type="GO" id="GO:0008233">
    <property type="term" value="F:peptidase activity"/>
    <property type="evidence" value="ECO:0007669"/>
    <property type="project" value="UniProtKB-KW"/>
</dbReference>
<feature type="transmembrane region" description="Helical" evidence="7">
    <location>
        <begin position="275"/>
        <end position="294"/>
    </location>
</feature>
<evidence type="ECO:0000256" key="6">
    <source>
        <dbReference type="ARBA" id="ARBA00023136"/>
    </source>
</evidence>
<dbReference type="EMBL" id="CP094669">
    <property type="protein sequence ID" value="UOG73742.1"/>
    <property type="molecule type" value="Genomic_DNA"/>
</dbReference>
<evidence type="ECO:0000256" key="1">
    <source>
        <dbReference type="ARBA" id="ARBA00004141"/>
    </source>
</evidence>
<feature type="transmembrane region" description="Helical" evidence="7">
    <location>
        <begin position="250"/>
        <end position="269"/>
    </location>
</feature>
<feature type="transmembrane region" description="Helical" evidence="7">
    <location>
        <begin position="157"/>
        <end position="182"/>
    </location>
</feature>
<feature type="transmembrane region" description="Helical" evidence="7">
    <location>
        <begin position="112"/>
        <end position="137"/>
    </location>
</feature>
<gene>
    <name evidence="9" type="ORF">MTX78_16650</name>
</gene>
<feature type="domain" description="Peptidase S54 rhomboid" evidence="8">
    <location>
        <begin position="152"/>
        <end position="291"/>
    </location>
</feature>
<keyword evidence="4" id="KW-0378">Hydrolase</keyword>
<sequence length="303" mass="32069">MGTALQLLFEFNLKFQGYLAVPVRLVDGLMPFEEKTDAELLYLAQHGASYSLAVADAAVRELQRRGLIPAELPVPTAPPVAAPAASGSGFQRLKKLLAGMLWPRAGYFTTPLLLLANLLVFLLMGLTGINLVSPAGADLIAWGSNYSPLVPTQPWRLFTSMFLHGGPAHLLLNLSALLLLGVLAEEKVGRWPWLLIYLLSGVGGSLTSWWWHTGGINSVGASGAIFGLYGLLLALLLVRTHFTTRQERAGIIGLLLYFALGSLVGGLQGSAVDNAAHLGGLLTGFGAGIVLGLTNGTPHASKQ</sequence>
<feature type="transmembrane region" description="Helical" evidence="7">
    <location>
        <begin position="194"/>
        <end position="212"/>
    </location>
</feature>
<dbReference type="Pfam" id="PF01694">
    <property type="entry name" value="Rhomboid"/>
    <property type="match status" value="1"/>
</dbReference>
<dbReference type="GO" id="GO:0006508">
    <property type="term" value="P:proteolysis"/>
    <property type="evidence" value="ECO:0007669"/>
    <property type="project" value="UniProtKB-KW"/>
</dbReference>
<dbReference type="Proteomes" id="UP000831113">
    <property type="component" value="Chromosome"/>
</dbReference>
<evidence type="ECO:0000313" key="9">
    <source>
        <dbReference type="EMBL" id="UOG73742.1"/>
    </source>
</evidence>
<keyword evidence="3 7" id="KW-0812">Transmembrane</keyword>
<evidence type="ECO:0000313" key="10">
    <source>
        <dbReference type="Proteomes" id="UP000831113"/>
    </source>
</evidence>
<evidence type="ECO:0000256" key="2">
    <source>
        <dbReference type="ARBA" id="ARBA00009045"/>
    </source>
</evidence>
<keyword evidence="5 7" id="KW-1133">Transmembrane helix</keyword>
<organism evidence="9 10">
    <name type="scientific">Hymenobacter tibetensis</name>
    <dbReference type="NCBI Taxonomy" id="497967"/>
    <lineage>
        <taxon>Bacteria</taxon>
        <taxon>Pseudomonadati</taxon>
        <taxon>Bacteroidota</taxon>
        <taxon>Cytophagia</taxon>
        <taxon>Cytophagales</taxon>
        <taxon>Hymenobacteraceae</taxon>
        <taxon>Hymenobacter</taxon>
    </lineage>
</organism>
<keyword evidence="10" id="KW-1185">Reference proteome</keyword>
<dbReference type="Gene3D" id="1.20.1540.10">
    <property type="entry name" value="Rhomboid-like"/>
    <property type="match status" value="1"/>
</dbReference>
<evidence type="ECO:0000256" key="4">
    <source>
        <dbReference type="ARBA" id="ARBA00022801"/>
    </source>
</evidence>
<protein>
    <submittedName>
        <fullName evidence="9">Rhomboid family intramembrane serine protease</fullName>
    </submittedName>
</protein>
<comment type="subcellular location">
    <subcellularLocation>
        <location evidence="1">Membrane</location>
        <topology evidence="1">Multi-pass membrane protein</topology>
    </subcellularLocation>
</comment>
<dbReference type="InterPro" id="IPR050925">
    <property type="entry name" value="Rhomboid_protease_S54"/>
</dbReference>
<accession>A0ABY4CUM3</accession>
<reference evidence="9 10" key="1">
    <citation type="submission" date="2022-03" db="EMBL/GenBank/DDBJ databases">
        <title>Hymenobactersp. isolated from the air.</title>
        <authorList>
            <person name="Won M."/>
            <person name="Kwon S.-W."/>
        </authorList>
    </citation>
    <scope>NUCLEOTIDE SEQUENCE [LARGE SCALE GENOMIC DNA]</scope>
    <source>
        <strain evidence="9 10">KACC 21982</strain>
    </source>
</reference>
<evidence type="ECO:0000256" key="5">
    <source>
        <dbReference type="ARBA" id="ARBA00022989"/>
    </source>
</evidence>
<name>A0ABY4CUM3_9BACT</name>
<dbReference type="SUPFAM" id="SSF144091">
    <property type="entry name" value="Rhomboid-like"/>
    <property type="match status" value="1"/>
</dbReference>
<dbReference type="RefSeq" id="WP_243796613.1">
    <property type="nucleotide sequence ID" value="NZ_CP094669.1"/>
</dbReference>
<evidence type="ECO:0000256" key="7">
    <source>
        <dbReference type="SAM" id="Phobius"/>
    </source>
</evidence>
<dbReference type="PANTHER" id="PTHR43731">
    <property type="entry name" value="RHOMBOID PROTEASE"/>
    <property type="match status" value="1"/>
</dbReference>
<proteinExistence type="inferred from homology"/>
<dbReference type="InterPro" id="IPR022764">
    <property type="entry name" value="Peptidase_S54_rhomboid_dom"/>
</dbReference>
<keyword evidence="9" id="KW-0645">Protease</keyword>
<dbReference type="InterPro" id="IPR035952">
    <property type="entry name" value="Rhomboid-like_sf"/>
</dbReference>
<comment type="similarity">
    <text evidence="2">Belongs to the peptidase S54 family.</text>
</comment>
<feature type="transmembrane region" description="Helical" evidence="7">
    <location>
        <begin position="218"/>
        <end position="238"/>
    </location>
</feature>
<evidence type="ECO:0000256" key="3">
    <source>
        <dbReference type="ARBA" id="ARBA00022692"/>
    </source>
</evidence>
<evidence type="ECO:0000259" key="8">
    <source>
        <dbReference type="Pfam" id="PF01694"/>
    </source>
</evidence>
<dbReference type="PANTHER" id="PTHR43731:SF14">
    <property type="entry name" value="PRESENILIN-ASSOCIATED RHOMBOID-LIKE PROTEIN, MITOCHONDRIAL"/>
    <property type="match status" value="1"/>
</dbReference>